<dbReference type="Pfam" id="PF05193">
    <property type="entry name" value="Peptidase_M16_C"/>
    <property type="match status" value="1"/>
</dbReference>
<dbReference type="InterPro" id="IPR050361">
    <property type="entry name" value="MPP/UQCRC_Complex"/>
</dbReference>
<gene>
    <name evidence="5" type="ORF">MW290_31320</name>
</gene>
<evidence type="ECO:0000256" key="1">
    <source>
        <dbReference type="SAM" id="MobiDB-lite"/>
    </source>
</evidence>
<evidence type="ECO:0000256" key="2">
    <source>
        <dbReference type="SAM" id="SignalP"/>
    </source>
</evidence>
<proteinExistence type="predicted"/>
<dbReference type="InterPro" id="IPR011765">
    <property type="entry name" value="Pept_M16_N"/>
</dbReference>
<keyword evidence="6" id="KW-1185">Reference proteome</keyword>
<sequence>MMRRRDLAGALPALALLAASAAQAQPANPASAPAGLGSATDADDFSRPPPAGAPRPVTVPPLHESRLPNGLSVVVAPRQGLPLVSAWLLVRVGAETDPLDRAGRADMLAGLLTQGARRQGRAVSAPEIAREAEAMGGSLDAGSGWRSTSLGMTVTTPRVDAALSLMSDVLRQPTLAADELERLRVQAIDNLRVSDSDPGSIASRVARRLYWGTSAYGSVTTADTLGRLRRDDLVALHRQGFRPDETLLVLAGDLTPERGQALARQHFGGWRASRIAPLQRRDGTPAPLAPRTVLVDLPGVGQSSVLVLAPYSSLAPKDVTELRIAQVANAVLGGGYSARLNQEVRIKRGLSYGVGTGVEQQPEGGVWDASAQTDHRNVAQVAQLLREQVLALAGNPPTADELAARQATLVGSFARRLDTNAGIASLITARWATGRPLSELNRFVEEILAVTPAQVQAFAGRRWTEGALRTVVVGDFSAAPEAFDQLAKADPTALRLKASELDFGSGGLQAPKR</sequence>
<reference evidence="5" key="1">
    <citation type="submission" date="2022-05" db="EMBL/GenBank/DDBJ databases">
        <title>An RpoN-dependent PEP-CTERM gene is involved in floc formation of an Aquincola tertiaricarbonis strain.</title>
        <authorList>
            <person name="Qiu D."/>
            <person name="Xia M."/>
        </authorList>
    </citation>
    <scope>NUCLEOTIDE SEQUENCE</scope>
    <source>
        <strain evidence="5">RN12</strain>
    </source>
</reference>
<dbReference type="PANTHER" id="PTHR11851:SF224">
    <property type="entry name" value="PROCESSING PROTEASE"/>
    <property type="match status" value="1"/>
</dbReference>
<protein>
    <submittedName>
        <fullName evidence="5">Insulinase family protein</fullName>
    </submittedName>
</protein>
<feature type="chain" id="PRO_5046958116" evidence="2">
    <location>
        <begin position="25"/>
        <end position="513"/>
    </location>
</feature>
<dbReference type="PANTHER" id="PTHR11851">
    <property type="entry name" value="METALLOPROTEASE"/>
    <property type="match status" value="1"/>
</dbReference>
<dbReference type="RefSeq" id="WP_250198235.1">
    <property type="nucleotide sequence ID" value="NZ_CP097636.1"/>
</dbReference>
<accession>A0ABY4SG93</accession>
<dbReference type="EMBL" id="CP097636">
    <property type="protein sequence ID" value="URI10026.1"/>
    <property type="molecule type" value="Genomic_DNA"/>
</dbReference>
<feature type="compositionally biased region" description="Pro residues" evidence="1">
    <location>
        <begin position="47"/>
        <end position="59"/>
    </location>
</feature>
<dbReference type="InterPro" id="IPR011249">
    <property type="entry name" value="Metalloenz_LuxS/M16"/>
</dbReference>
<dbReference type="Proteomes" id="UP001056201">
    <property type="component" value="Chromosome 2"/>
</dbReference>
<organism evidence="5 6">
    <name type="scientific">Aquincola tertiaricarbonis</name>
    <dbReference type="NCBI Taxonomy" id="391953"/>
    <lineage>
        <taxon>Bacteria</taxon>
        <taxon>Pseudomonadati</taxon>
        <taxon>Pseudomonadota</taxon>
        <taxon>Betaproteobacteria</taxon>
        <taxon>Burkholderiales</taxon>
        <taxon>Sphaerotilaceae</taxon>
        <taxon>Aquincola</taxon>
    </lineage>
</organism>
<evidence type="ECO:0000313" key="5">
    <source>
        <dbReference type="EMBL" id="URI10026.1"/>
    </source>
</evidence>
<keyword evidence="2" id="KW-0732">Signal</keyword>
<dbReference type="InterPro" id="IPR007863">
    <property type="entry name" value="Peptidase_M16_C"/>
</dbReference>
<evidence type="ECO:0000259" key="3">
    <source>
        <dbReference type="Pfam" id="PF00675"/>
    </source>
</evidence>
<evidence type="ECO:0000313" key="6">
    <source>
        <dbReference type="Proteomes" id="UP001056201"/>
    </source>
</evidence>
<dbReference type="Pfam" id="PF00675">
    <property type="entry name" value="Peptidase_M16"/>
    <property type="match status" value="1"/>
</dbReference>
<evidence type="ECO:0000259" key="4">
    <source>
        <dbReference type="Pfam" id="PF05193"/>
    </source>
</evidence>
<dbReference type="Gene3D" id="3.30.830.10">
    <property type="entry name" value="Metalloenzyme, LuxS/M16 peptidase-like"/>
    <property type="match status" value="2"/>
</dbReference>
<feature type="signal peptide" evidence="2">
    <location>
        <begin position="1"/>
        <end position="24"/>
    </location>
</feature>
<name>A0ABY4SG93_AQUTE</name>
<feature type="domain" description="Peptidase M16 C-terminal" evidence="4">
    <location>
        <begin position="228"/>
        <end position="408"/>
    </location>
</feature>
<dbReference type="SUPFAM" id="SSF63411">
    <property type="entry name" value="LuxS/MPP-like metallohydrolase"/>
    <property type="match status" value="2"/>
</dbReference>
<feature type="compositionally biased region" description="Low complexity" evidence="1">
    <location>
        <begin position="24"/>
        <end position="35"/>
    </location>
</feature>
<feature type="region of interest" description="Disordered" evidence="1">
    <location>
        <begin position="24"/>
        <end position="63"/>
    </location>
</feature>
<feature type="domain" description="Peptidase M16 N-terminal" evidence="3">
    <location>
        <begin position="82"/>
        <end position="198"/>
    </location>
</feature>